<name>A0A086XQ71_9RHOB</name>
<keyword evidence="2" id="KW-1133">Transmembrane helix</keyword>
<feature type="coiled-coil region" evidence="1">
    <location>
        <begin position="12"/>
        <end position="74"/>
    </location>
</feature>
<keyword evidence="2" id="KW-0812">Transmembrane</keyword>
<organism evidence="3 4">
    <name type="scientific">Paenirhodobacter enshiensis</name>
    <dbReference type="NCBI Taxonomy" id="1105367"/>
    <lineage>
        <taxon>Bacteria</taxon>
        <taxon>Pseudomonadati</taxon>
        <taxon>Pseudomonadota</taxon>
        <taxon>Alphaproteobacteria</taxon>
        <taxon>Rhodobacterales</taxon>
        <taxon>Rhodobacter group</taxon>
        <taxon>Paenirhodobacter</taxon>
    </lineage>
</organism>
<proteinExistence type="predicted"/>
<sequence length="249" mass="28103">MKAERVEIESAVGKAKAESDQLNKLLNSTKEDIDKLQTQEKDLRQKNRSAEESLRNLMAHISKESARKDELVREVRLFPSEIAGFVKEGNRSITTYIWIGVPFLAVLIGILALIFANAVNLTQLYKEVDSIDIWTVFLTRIPFVLVAIALIEASGYIVGRLAFEVIRINRQRVEFAKLSIIAKDVSAAAAARVENMTEQEVFEAETQLKMELLREHMKNYVGDEFEYKGTGFIAAIKGVADRLSRKPTE</sequence>
<evidence type="ECO:0000313" key="4">
    <source>
        <dbReference type="Proteomes" id="UP000028824"/>
    </source>
</evidence>
<protein>
    <submittedName>
        <fullName evidence="3">Uncharacterized protein</fullName>
    </submittedName>
</protein>
<feature type="transmembrane region" description="Helical" evidence="2">
    <location>
        <begin position="96"/>
        <end position="121"/>
    </location>
</feature>
<reference evidence="3 4" key="1">
    <citation type="submission" date="2014-03" db="EMBL/GenBank/DDBJ databases">
        <title>Genome of Paenirhodobacter enshiensis DW2-9.</title>
        <authorList>
            <person name="Wang D."/>
            <person name="Wang G."/>
        </authorList>
    </citation>
    <scope>NUCLEOTIDE SEQUENCE [LARGE SCALE GENOMIC DNA]</scope>
    <source>
        <strain evidence="3 4">DW2-9</strain>
    </source>
</reference>
<evidence type="ECO:0000313" key="3">
    <source>
        <dbReference type="EMBL" id="KFI24171.1"/>
    </source>
</evidence>
<feature type="transmembrane region" description="Helical" evidence="2">
    <location>
        <begin position="141"/>
        <end position="163"/>
    </location>
</feature>
<keyword evidence="4" id="KW-1185">Reference proteome</keyword>
<evidence type="ECO:0000256" key="2">
    <source>
        <dbReference type="SAM" id="Phobius"/>
    </source>
</evidence>
<dbReference type="eggNOG" id="ENOG5033BUF">
    <property type="taxonomic scope" value="Bacteria"/>
</dbReference>
<gene>
    <name evidence="3" type="ORF">CG50_13605</name>
</gene>
<evidence type="ECO:0000256" key="1">
    <source>
        <dbReference type="SAM" id="Coils"/>
    </source>
</evidence>
<dbReference type="Proteomes" id="UP000028824">
    <property type="component" value="Unassembled WGS sequence"/>
</dbReference>
<accession>A0A086XQ71</accession>
<dbReference type="AlphaFoldDB" id="A0A086XQ71"/>
<keyword evidence="1" id="KW-0175">Coiled coil</keyword>
<comment type="caution">
    <text evidence="3">The sequence shown here is derived from an EMBL/GenBank/DDBJ whole genome shotgun (WGS) entry which is preliminary data.</text>
</comment>
<keyword evidence="2" id="KW-0472">Membrane</keyword>
<dbReference type="EMBL" id="JFZB01000068">
    <property type="protein sequence ID" value="KFI24171.1"/>
    <property type="molecule type" value="Genomic_DNA"/>
</dbReference>